<evidence type="ECO:0000256" key="5">
    <source>
        <dbReference type="ARBA" id="ARBA00023136"/>
    </source>
</evidence>
<feature type="transmembrane region" description="Helical" evidence="6">
    <location>
        <begin position="112"/>
        <end position="141"/>
    </location>
</feature>
<feature type="transmembrane region" description="Helical" evidence="6">
    <location>
        <begin position="153"/>
        <end position="181"/>
    </location>
</feature>
<keyword evidence="9" id="KW-1185">Reference proteome</keyword>
<evidence type="ECO:0000256" key="3">
    <source>
        <dbReference type="ARBA" id="ARBA00022692"/>
    </source>
</evidence>
<accession>A0A1M5YK83</accession>
<dbReference type="GO" id="GO:0005886">
    <property type="term" value="C:plasma membrane"/>
    <property type="evidence" value="ECO:0007669"/>
    <property type="project" value="UniProtKB-SubCell"/>
</dbReference>
<evidence type="ECO:0000256" key="1">
    <source>
        <dbReference type="ARBA" id="ARBA00004651"/>
    </source>
</evidence>
<dbReference type="Proteomes" id="UP000183995">
    <property type="component" value="Unassembled WGS sequence"/>
</dbReference>
<feature type="transmembrane region" description="Helical" evidence="6">
    <location>
        <begin position="74"/>
        <end position="92"/>
    </location>
</feature>
<keyword evidence="2" id="KW-1003">Cell membrane</keyword>
<keyword evidence="3 6" id="KW-0812">Transmembrane</keyword>
<organism evidence="8 9">
    <name type="scientific">Sporobacter termitidis DSM 10068</name>
    <dbReference type="NCBI Taxonomy" id="1123282"/>
    <lineage>
        <taxon>Bacteria</taxon>
        <taxon>Bacillati</taxon>
        <taxon>Bacillota</taxon>
        <taxon>Clostridia</taxon>
        <taxon>Eubacteriales</taxon>
        <taxon>Oscillospiraceae</taxon>
        <taxon>Sporobacter</taxon>
    </lineage>
</organism>
<dbReference type="STRING" id="1123282.SAMN02745823_02573"/>
<dbReference type="Pfam" id="PF02588">
    <property type="entry name" value="YitT_membrane"/>
    <property type="match status" value="1"/>
</dbReference>
<dbReference type="EMBL" id="FQXV01000009">
    <property type="protein sequence ID" value="SHI12400.1"/>
    <property type="molecule type" value="Genomic_DNA"/>
</dbReference>
<dbReference type="OrthoDB" id="3180973at2"/>
<gene>
    <name evidence="8" type="ORF">SAMN02745823_02573</name>
</gene>
<evidence type="ECO:0000259" key="7">
    <source>
        <dbReference type="Pfam" id="PF10035"/>
    </source>
</evidence>
<feature type="transmembrane region" description="Helical" evidence="6">
    <location>
        <begin position="7"/>
        <end position="24"/>
    </location>
</feature>
<dbReference type="PANTHER" id="PTHR33545">
    <property type="entry name" value="UPF0750 MEMBRANE PROTEIN YITT-RELATED"/>
    <property type="match status" value="1"/>
</dbReference>
<dbReference type="InterPro" id="IPR015867">
    <property type="entry name" value="N-reg_PII/ATP_PRibTrfase_C"/>
</dbReference>
<evidence type="ECO:0000256" key="2">
    <source>
        <dbReference type="ARBA" id="ARBA00022475"/>
    </source>
</evidence>
<dbReference type="AlphaFoldDB" id="A0A1M5YK83"/>
<dbReference type="InterPro" id="IPR003740">
    <property type="entry name" value="YitT"/>
</dbReference>
<protein>
    <submittedName>
        <fullName evidence="8">Uncharacterized membrane-anchored protein YitT, contains DUF161 and DUF2179 domains</fullName>
    </submittedName>
</protein>
<dbReference type="InterPro" id="IPR051461">
    <property type="entry name" value="UPF0750_membrane"/>
</dbReference>
<evidence type="ECO:0000313" key="8">
    <source>
        <dbReference type="EMBL" id="SHI12400.1"/>
    </source>
</evidence>
<keyword evidence="5 6" id="KW-0472">Membrane</keyword>
<proteinExistence type="predicted"/>
<evidence type="ECO:0000313" key="9">
    <source>
        <dbReference type="Proteomes" id="UP000183995"/>
    </source>
</evidence>
<dbReference type="InterPro" id="IPR019264">
    <property type="entry name" value="DUF2179"/>
</dbReference>
<reference evidence="8 9" key="1">
    <citation type="submission" date="2016-11" db="EMBL/GenBank/DDBJ databases">
        <authorList>
            <person name="Jaros S."/>
            <person name="Januszkiewicz K."/>
            <person name="Wedrychowicz H."/>
        </authorList>
    </citation>
    <scope>NUCLEOTIDE SEQUENCE [LARGE SCALE GENOMIC DNA]</scope>
    <source>
        <strain evidence="8 9">DSM 10068</strain>
    </source>
</reference>
<keyword evidence="4 6" id="KW-1133">Transmembrane helix</keyword>
<evidence type="ECO:0000256" key="4">
    <source>
        <dbReference type="ARBA" id="ARBA00022989"/>
    </source>
</evidence>
<evidence type="ECO:0000256" key="6">
    <source>
        <dbReference type="SAM" id="Phobius"/>
    </source>
</evidence>
<feature type="domain" description="DUF2179" evidence="7">
    <location>
        <begin position="219"/>
        <end position="273"/>
    </location>
</feature>
<name>A0A1M5YK83_9FIRM</name>
<sequence>MKKLKEYGLCVAGALLVAVGVYFFKVPNHYSTGGVSGVSIILSGYFHLSSAGTVLTAINLLMLLLGFIFCGKECGVKTVIGTVTLSGAMLLLEKFVPVPAPLTSQPFLELIYSVLLPAVGSAILFNIGGSTGGTDIVAMLLKKHASINIGAALLYSDAVITLGSFLFGVQAGLFALLGLVMKATVVDLVIENINLCKCVSIVTAHKDEISDYINGTVGRGATVIEAEGSYTQERKYLIITAVTRLQAASLRRFLRQNYPESFLMITNSSEIIGKGFRGF</sequence>
<dbReference type="CDD" id="cd16380">
    <property type="entry name" value="YitT_C"/>
    <property type="match status" value="1"/>
</dbReference>
<dbReference type="RefSeq" id="WP_159435416.1">
    <property type="nucleotide sequence ID" value="NZ_FQXV01000009.1"/>
</dbReference>
<dbReference type="PANTHER" id="PTHR33545:SF9">
    <property type="entry name" value="UPF0750 MEMBRANE PROTEIN YITE"/>
    <property type="match status" value="1"/>
</dbReference>
<dbReference type="PIRSF" id="PIRSF006483">
    <property type="entry name" value="Membrane_protein_YitT"/>
    <property type="match status" value="1"/>
</dbReference>
<dbReference type="Pfam" id="PF10035">
    <property type="entry name" value="DUF2179"/>
    <property type="match status" value="1"/>
</dbReference>
<dbReference type="Gene3D" id="3.30.70.120">
    <property type="match status" value="1"/>
</dbReference>
<feature type="transmembrane region" description="Helical" evidence="6">
    <location>
        <begin position="44"/>
        <end position="67"/>
    </location>
</feature>
<comment type="subcellular location">
    <subcellularLocation>
        <location evidence="1">Cell membrane</location>
        <topology evidence="1">Multi-pass membrane protein</topology>
    </subcellularLocation>
</comment>